<evidence type="ECO:0000256" key="1">
    <source>
        <dbReference type="SAM" id="MobiDB-lite"/>
    </source>
</evidence>
<gene>
    <name evidence="3" type="ORF">CC78DRAFT_449770</name>
</gene>
<comment type="caution">
    <text evidence="3">The sequence shown here is derived from an EMBL/GenBank/DDBJ whole genome shotgun (WGS) entry which is preliminary data.</text>
</comment>
<proteinExistence type="predicted"/>
<dbReference type="EMBL" id="ML986582">
    <property type="protein sequence ID" value="KAF2269425.1"/>
    <property type="molecule type" value="Genomic_DNA"/>
</dbReference>
<dbReference type="InterPro" id="IPR010730">
    <property type="entry name" value="HET"/>
</dbReference>
<dbReference type="PANTHER" id="PTHR33112">
    <property type="entry name" value="DOMAIN PROTEIN, PUTATIVE-RELATED"/>
    <property type="match status" value="1"/>
</dbReference>
<dbReference type="Pfam" id="PF06985">
    <property type="entry name" value="HET"/>
    <property type="match status" value="1"/>
</dbReference>
<evidence type="ECO:0000259" key="2">
    <source>
        <dbReference type="Pfam" id="PF06985"/>
    </source>
</evidence>
<evidence type="ECO:0000313" key="3">
    <source>
        <dbReference type="EMBL" id="KAF2269425.1"/>
    </source>
</evidence>
<name>A0A9P4TQG7_9PLEO</name>
<dbReference type="AlphaFoldDB" id="A0A9P4TQG7"/>
<dbReference type="Proteomes" id="UP000800093">
    <property type="component" value="Unassembled WGS sequence"/>
</dbReference>
<feature type="domain" description="Heterokaryon incompatibility" evidence="2">
    <location>
        <begin position="182"/>
        <end position="335"/>
    </location>
</feature>
<evidence type="ECO:0000313" key="4">
    <source>
        <dbReference type="Proteomes" id="UP000800093"/>
    </source>
</evidence>
<sequence>MAHCQVCNDLEKRDELEPRLAFDFTPTEILRSAFEQGCESCIIILESLRQSETADWSFRQDVRLVCARCCEQKEKNCDSLFLDVFFIDDRQKLELEVYSLQPHGESFTWRAILPRPSISGHPLSPGALAWVRSLLGECTAQHGSCTNSKSRRLPKRVLSLRQTNDGLYNVKLIEPTGKYAPYAALSHCWGNERTCLTLRSNFEDQKQDISWSTMPKTFRDAIVFAMQLDISLLWIDSLCIIQDDPTDWEIESSKMADVYQYATLTLAATASTSDSAGCFSEDENRPNYIEIITPENVADTSRIAVRQALKHWNVSVGNDMLSDFPLLSRAWAFQERLLAPRVLHFCASELVWECRELTICECGALVQEGSPCGMYFNVVKSSEDEAKHQALDRQGELDFSLALQLQRLEELEEAAVNIERAQDEDENREEPEKDHGVGVDEQNTEELVQEHLERVGLDVTPVQHFHRLVEQYSRLRLTKQSDRLPALSGLCERVQHLRGDYWAGLWSKSIAFDLMWRVNTLNLDANNGGRALEYRAPSWSWAAIESPVNYWHDITDDYSSIEPTKDSEFQSRRALLYQSGSIKVSVELAGQNPFGEVNSAILTV</sequence>
<reference evidence="4" key="1">
    <citation type="journal article" date="2020" name="Stud. Mycol.">
        <title>101 Dothideomycetes genomes: A test case for predicting lifestyles and emergence of pathogens.</title>
        <authorList>
            <person name="Haridas S."/>
            <person name="Albert R."/>
            <person name="Binder M."/>
            <person name="Bloem J."/>
            <person name="LaButti K."/>
            <person name="Salamov A."/>
            <person name="Andreopoulos B."/>
            <person name="Baker S."/>
            <person name="Barry K."/>
            <person name="Bills G."/>
            <person name="Bluhm B."/>
            <person name="Cannon C."/>
            <person name="Castanera R."/>
            <person name="Culley D."/>
            <person name="Daum C."/>
            <person name="Ezra D."/>
            <person name="Gonzalez J."/>
            <person name="Henrissat B."/>
            <person name="Kuo A."/>
            <person name="Liang C."/>
            <person name="Lipzen A."/>
            <person name="Lutzoni F."/>
            <person name="Magnuson J."/>
            <person name="Mondo S."/>
            <person name="Nolan M."/>
            <person name="Ohm R."/>
            <person name="Pangilinan J."/>
            <person name="Park H.-J."/>
            <person name="Ramirez L."/>
            <person name="Alfaro M."/>
            <person name="Sun H."/>
            <person name="Tritt A."/>
            <person name="Yoshinaga Y."/>
            <person name="Zwiers L.-H."/>
            <person name="Turgeon B."/>
            <person name="Goodwin S."/>
            <person name="Spatafora J."/>
            <person name="Crous P."/>
            <person name="Grigoriev I."/>
        </authorList>
    </citation>
    <scope>NUCLEOTIDE SEQUENCE [LARGE SCALE GENOMIC DNA]</scope>
    <source>
        <strain evidence="4">CBS 304.66</strain>
    </source>
</reference>
<feature type="region of interest" description="Disordered" evidence="1">
    <location>
        <begin position="419"/>
        <end position="441"/>
    </location>
</feature>
<feature type="non-terminal residue" evidence="3">
    <location>
        <position position="604"/>
    </location>
</feature>
<organism evidence="3 4">
    <name type="scientific">Lojkania enalia</name>
    <dbReference type="NCBI Taxonomy" id="147567"/>
    <lineage>
        <taxon>Eukaryota</taxon>
        <taxon>Fungi</taxon>
        <taxon>Dikarya</taxon>
        <taxon>Ascomycota</taxon>
        <taxon>Pezizomycotina</taxon>
        <taxon>Dothideomycetes</taxon>
        <taxon>Pleosporomycetidae</taxon>
        <taxon>Pleosporales</taxon>
        <taxon>Pleosporales incertae sedis</taxon>
        <taxon>Lojkania</taxon>
    </lineage>
</organism>
<accession>A0A9P4TQG7</accession>
<protein>
    <submittedName>
        <fullName evidence="3">HET-domain-containing protein</fullName>
    </submittedName>
</protein>
<dbReference type="OrthoDB" id="5347061at2759"/>
<keyword evidence="4" id="KW-1185">Reference proteome</keyword>
<dbReference type="PANTHER" id="PTHR33112:SF13">
    <property type="entry name" value="HETEROKARYON INCOMPATIBILITY DOMAIN-CONTAINING PROTEIN"/>
    <property type="match status" value="1"/>
</dbReference>